<reference evidence="2" key="3">
    <citation type="submission" date="2023-12" db="EMBL/GenBank/DDBJ databases">
        <authorList>
            <person name="Sun Q."/>
            <person name="Inoue M."/>
        </authorList>
    </citation>
    <scope>NUCLEOTIDE SEQUENCE</scope>
    <source>
        <strain evidence="2">JCM 9687</strain>
    </source>
</reference>
<comment type="caution">
    <text evidence="2">The sequence shown here is derived from an EMBL/GenBank/DDBJ whole genome shotgun (WGS) entry which is preliminary data.</text>
</comment>
<gene>
    <name evidence="1" type="ORF">GCM10020366_05990</name>
    <name evidence="2" type="ORF">GCM10020366_62920</name>
</gene>
<protein>
    <recommendedName>
        <fullName evidence="4">Secreted protein</fullName>
    </recommendedName>
</protein>
<evidence type="ECO:0000313" key="1">
    <source>
        <dbReference type="EMBL" id="GAA3353272.1"/>
    </source>
</evidence>
<reference evidence="2" key="1">
    <citation type="journal article" date="2014" name="Int. J. Syst. Evol. Microbiol.">
        <title>Complete genome of a new Firmicutes species belonging to the dominant human colonic microbiota ('Ruminococcus bicirculans') reveals two chromosomes and a selective capacity to utilize plant glucans.</title>
        <authorList>
            <consortium name="NISC Comparative Sequencing Program"/>
            <person name="Wegmann U."/>
            <person name="Louis P."/>
            <person name="Goesmann A."/>
            <person name="Henrissat B."/>
            <person name="Duncan S.H."/>
            <person name="Flint H.J."/>
        </authorList>
    </citation>
    <scope>NUCLEOTIDE SEQUENCE</scope>
    <source>
        <strain evidence="2">JCM 9687</strain>
    </source>
</reference>
<evidence type="ECO:0000313" key="3">
    <source>
        <dbReference type="Proteomes" id="UP001500483"/>
    </source>
</evidence>
<dbReference type="Proteomes" id="UP001500483">
    <property type="component" value="Unassembled WGS sequence"/>
</dbReference>
<proteinExistence type="predicted"/>
<dbReference type="RefSeq" id="WP_344924022.1">
    <property type="nucleotide sequence ID" value="NZ_BAAAYK010000013.1"/>
</dbReference>
<dbReference type="EMBL" id="BAAAYK010000038">
    <property type="protein sequence ID" value="GAA3364949.1"/>
    <property type="molecule type" value="Genomic_DNA"/>
</dbReference>
<evidence type="ECO:0000313" key="2">
    <source>
        <dbReference type="EMBL" id="GAA3364949.1"/>
    </source>
</evidence>
<dbReference type="EMBL" id="BAAAYK010000013">
    <property type="protein sequence ID" value="GAA3353272.1"/>
    <property type="molecule type" value="Genomic_DNA"/>
</dbReference>
<sequence>MRSTAIVGSVLAAGLSLVGIAGLAGVANSEATTNFMGAKSSYPSVPSPQPMDVAHGALQAPDGSYWDVYSRDVSGGHAGAENAHNVIGLYLDLDPSQVSDPNGYAEDVFGNYDCSLVTQEGTPRMGVSCDDGQLPVVAFQQAS</sequence>
<keyword evidence="3" id="KW-1185">Reference proteome</keyword>
<name>A0ABP6S0U4_9PSEU</name>
<organism evidence="2 3">
    <name type="scientific">Saccharopolyspora gregorii</name>
    <dbReference type="NCBI Taxonomy" id="33914"/>
    <lineage>
        <taxon>Bacteria</taxon>
        <taxon>Bacillati</taxon>
        <taxon>Actinomycetota</taxon>
        <taxon>Actinomycetes</taxon>
        <taxon>Pseudonocardiales</taxon>
        <taxon>Pseudonocardiaceae</taxon>
        <taxon>Saccharopolyspora</taxon>
    </lineage>
</organism>
<evidence type="ECO:0008006" key="4">
    <source>
        <dbReference type="Google" id="ProtNLM"/>
    </source>
</evidence>
<reference evidence="3" key="2">
    <citation type="journal article" date="2019" name="Int. J. Syst. Evol. Microbiol.">
        <title>The Global Catalogue of Microorganisms (GCM) 10K type strain sequencing project: providing services to taxonomists for standard genome sequencing and annotation.</title>
        <authorList>
            <consortium name="The Broad Institute Genomics Platform"/>
            <consortium name="The Broad Institute Genome Sequencing Center for Infectious Disease"/>
            <person name="Wu L."/>
            <person name="Ma J."/>
        </authorList>
    </citation>
    <scope>NUCLEOTIDE SEQUENCE [LARGE SCALE GENOMIC DNA]</scope>
    <source>
        <strain evidence="3">JCM 9687</strain>
    </source>
</reference>
<accession>A0ABP6S0U4</accession>